<comment type="similarity">
    <text evidence="1">Belongs to the AHA1 family.</text>
</comment>
<organism evidence="3 4">
    <name type="scientific">Cohnella herbarum</name>
    <dbReference type="NCBI Taxonomy" id="2728023"/>
    <lineage>
        <taxon>Bacteria</taxon>
        <taxon>Bacillati</taxon>
        <taxon>Bacillota</taxon>
        <taxon>Bacilli</taxon>
        <taxon>Bacillales</taxon>
        <taxon>Paenibacillaceae</taxon>
        <taxon>Cohnella</taxon>
    </lineage>
</organism>
<dbReference type="InterPro" id="IPR013538">
    <property type="entry name" value="ASHA1/2-like_C"/>
</dbReference>
<reference evidence="3 4" key="1">
    <citation type="submission" date="2020-04" db="EMBL/GenBank/DDBJ databases">
        <title>Genome sequencing of novel species.</title>
        <authorList>
            <person name="Heo J."/>
            <person name="Kim S.-J."/>
            <person name="Kim J.-S."/>
            <person name="Hong S.-B."/>
            <person name="Kwon S.-W."/>
        </authorList>
    </citation>
    <scope>NUCLEOTIDE SEQUENCE [LARGE SCALE GENOMIC DNA]</scope>
    <source>
        <strain evidence="3 4">MFER-1</strain>
    </source>
</reference>
<dbReference type="Proteomes" id="UP000502248">
    <property type="component" value="Chromosome"/>
</dbReference>
<evidence type="ECO:0000313" key="3">
    <source>
        <dbReference type="EMBL" id="QJD82847.1"/>
    </source>
</evidence>
<sequence length="172" mass="19506">MRKTLDIQHRTFINATPDRVYETLTTGEGWDAWFTQGTTIDARPGGSIHFRFKDFGPDHISLEDGGAILEMVAGEKFVYQWTPGETTTTISFTLRKLGEGTLVSLTESGYQRSEQDLKAFGDCAVGWGEALTLLKFYLEHGITYGTVPRHREEKPMTKEYSIRTDNFTKIQK</sequence>
<accession>A0A7Z2VGU4</accession>
<keyword evidence="4" id="KW-1185">Reference proteome</keyword>
<evidence type="ECO:0000313" key="4">
    <source>
        <dbReference type="Proteomes" id="UP000502248"/>
    </source>
</evidence>
<dbReference type="Pfam" id="PF08327">
    <property type="entry name" value="AHSA1"/>
    <property type="match status" value="1"/>
</dbReference>
<dbReference type="RefSeq" id="WP_169279143.1">
    <property type="nucleotide sequence ID" value="NZ_CP051680.1"/>
</dbReference>
<feature type="domain" description="Activator of Hsp90 ATPase homologue 1/2-like C-terminal" evidence="2">
    <location>
        <begin position="14"/>
        <end position="139"/>
    </location>
</feature>
<dbReference type="SUPFAM" id="SSF55961">
    <property type="entry name" value="Bet v1-like"/>
    <property type="match status" value="1"/>
</dbReference>
<gene>
    <name evidence="3" type="ORF">HH215_06405</name>
</gene>
<dbReference type="EMBL" id="CP051680">
    <property type="protein sequence ID" value="QJD82847.1"/>
    <property type="molecule type" value="Genomic_DNA"/>
</dbReference>
<proteinExistence type="inferred from homology"/>
<protein>
    <submittedName>
        <fullName evidence="3">SRPBCC domain-containing protein</fullName>
    </submittedName>
</protein>
<evidence type="ECO:0000256" key="1">
    <source>
        <dbReference type="ARBA" id="ARBA00006817"/>
    </source>
</evidence>
<dbReference type="Gene3D" id="3.30.530.20">
    <property type="match status" value="1"/>
</dbReference>
<dbReference type="AlphaFoldDB" id="A0A7Z2VGU4"/>
<dbReference type="CDD" id="cd07814">
    <property type="entry name" value="SRPBCC_CalC_Aha1-like"/>
    <property type="match status" value="1"/>
</dbReference>
<evidence type="ECO:0000259" key="2">
    <source>
        <dbReference type="Pfam" id="PF08327"/>
    </source>
</evidence>
<name>A0A7Z2VGU4_9BACL</name>
<dbReference type="KEGG" id="cheb:HH215_06405"/>
<dbReference type="InterPro" id="IPR023393">
    <property type="entry name" value="START-like_dom_sf"/>
</dbReference>